<evidence type="ECO:0000259" key="11">
    <source>
        <dbReference type="PROSITE" id="PS51186"/>
    </source>
</evidence>
<evidence type="ECO:0000313" key="12">
    <source>
        <dbReference type="EMBL" id="KAJ8973748.1"/>
    </source>
</evidence>
<dbReference type="EMBL" id="JAPWTJ010001122">
    <property type="protein sequence ID" value="KAJ8973748.1"/>
    <property type="molecule type" value="Genomic_DNA"/>
</dbReference>
<comment type="catalytic activity">
    <reaction evidence="10">
        <text>N-terminal L-methionyl-[transmembrane protein] + acetyl-CoA = N-terminal N(alpha)-acetyl-L-methionyl-[transmembrane protein] + CoA + H(+)</text>
        <dbReference type="Rhea" id="RHEA:50604"/>
        <dbReference type="Rhea" id="RHEA-COMP:12745"/>
        <dbReference type="Rhea" id="RHEA-COMP:12746"/>
        <dbReference type="ChEBI" id="CHEBI:15378"/>
        <dbReference type="ChEBI" id="CHEBI:57287"/>
        <dbReference type="ChEBI" id="CHEBI:57288"/>
        <dbReference type="ChEBI" id="CHEBI:64731"/>
        <dbReference type="ChEBI" id="CHEBI:133414"/>
        <dbReference type="EC" id="2.3.1.259"/>
    </reaction>
</comment>
<accession>A0ABQ9J7W7</accession>
<evidence type="ECO:0000256" key="6">
    <source>
        <dbReference type="ARBA" id="ARBA00025774"/>
    </source>
</evidence>
<feature type="non-terminal residue" evidence="12">
    <location>
        <position position="1"/>
    </location>
</feature>
<evidence type="ECO:0000256" key="5">
    <source>
        <dbReference type="ARBA" id="ARBA00023315"/>
    </source>
</evidence>
<evidence type="ECO:0000256" key="1">
    <source>
        <dbReference type="ARBA" id="ARBA00013184"/>
    </source>
</evidence>
<gene>
    <name evidence="12" type="ORF">NQ317_004389</name>
</gene>
<reference evidence="12" key="1">
    <citation type="journal article" date="2023" name="Insect Mol. Biol.">
        <title>Genome sequencing provides insights into the evolution of gene families encoding plant cell wall-degrading enzymes in longhorned beetles.</title>
        <authorList>
            <person name="Shin N.R."/>
            <person name="Okamura Y."/>
            <person name="Kirsch R."/>
            <person name="Pauchet Y."/>
        </authorList>
    </citation>
    <scope>NUCLEOTIDE SEQUENCE</scope>
    <source>
        <strain evidence="12">MMC_N1</strain>
    </source>
</reference>
<organism evidence="12 13">
    <name type="scientific">Molorchus minor</name>
    <dbReference type="NCBI Taxonomy" id="1323400"/>
    <lineage>
        <taxon>Eukaryota</taxon>
        <taxon>Metazoa</taxon>
        <taxon>Ecdysozoa</taxon>
        <taxon>Arthropoda</taxon>
        <taxon>Hexapoda</taxon>
        <taxon>Insecta</taxon>
        <taxon>Pterygota</taxon>
        <taxon>Neoptera</taxon>
        <taxon>Endopterygota</taxon>
        <taxon>Coleoptera</taxon>
        <taxon>Polyphaga</taxon>
        <taxon>Cucujiformia</taxon>
        <taxon>Chrysomeloidea</taxon>
        <taxon>Cerambycidae</taxon>
        <taxon>Lamiinae</taxon>
        <taxon>Monochamini</taxon>
        <taxon>Molorchus</taxon>
    </lineage>
</organism>
<dbReference type="EC" id="2.3.1.259" evidence="7"/>
<feature type="domain" description="N-acetyltransferase" evidence="11">
    <location>
        <begin position="1"/>
        <end position="168"/>
    </location>
</feature>
<dbReference type="InterPro" id="IPR016181">
    <property type="entry name" value="Acyl_CoA_acyltransferase"/>
</dbReference>
<keyword evidence="2" id="KW-0808">Transferase</keyword>
<evidence type="ECO:0000256" key="4">
    <source>
        <dbReference type="ARBA" id="ARBA00022853"/>
    </source>
</evidence>
<keyword evidence="3" id="KW-0159">Chromosome partition</keyword>
<dbReference type="PROSITE" id="PS51186">
    <property type="entry name" value="GNAT"/>
    <property type="match status" value="1"/>
</dbReference>
<dbReference type="Pfam" id="PF00583">
    <property type="entry name" value="Acetyltransf_1"/>
    <property type="match status" value="1"/>
</dbReference>
<comment type="catalytic activity">
    <reaction evidence="9">
        <text>L-lysyl-[protein] + acetyl-CoA = N(6)-acetyl-L-lysyl-[protein] + CoA + H(+)</text>
        <dbReference type="Rhea" id="RHEA:45948"/>
        <dbReference type="Rhea" id="RHEA-COMP:9752"/>
        <dbReference type="Rhea" id="RHEA-COMP:10731"/>
        <dbReference type="ChEBI" id="CHEBI:15378"/>
        <dbReference type="ChEBI" id="CHEBI:29969"/>
        <dbReference type="ChEBI" id="CHEBI:57287"/>
        <dbReference type="ChEBI" id="CHEBI:57288"/>
        <dbReference type="ChEBI" id="CHEBI:61930"/>
        <dbReference type="EC" id="2.3.1.48"/>
    </reaction>
</comment>
<comment type="caution">
    <text evidence="12">The sequence shown here is derived from an EMBL/GenBank/DDBJ whole genome shotgun (WGS) entry which is preliminary data.</text>
</comment>
<dbReference type="EC" id="2.3.1.48" evidence="1"/>
<evidence type="ECO:0000256" key="3">
    <source>
        <dbReference type="ARBA" id="ARBA00022829"/>
    </source>
</evidence>
<dbReference type="PANTHER" id="PTHR14744:SF15">
    <property type="entry name" value="N-ALPHA-ACETYLTRANSFERASE 60"/>
    <property type="match status" value="1"/>
</dbReference>
<dbReference type="InterPro" id="IPR000182">
    <property type="entry name" value="GNAT_dom"/>
</dbReference>
<dbReference type="Proteomes" id="UP001162164">
    <property type="component" value="Unassembled WGS sequence"/>
</dbReference>
<comment type="similarity">
    <text evidence="6">Belongs to the acetyltransferase family. NAA60 subfamily.</text>
</comment>
<protein>
    <recommendedName>
        <fullName evidence="8">N-alpha-acetyltransferase 60</fullName>
        <ecNumber evidence="7">2.3.1.259</ecNumber>
        <ecNumber evidence="1">2.3.1.48</ecNumber>
    </recommendedName>
</protein>
<keyword evidence="4" id="KW-0156">Chromatin regulator</keyword>
<dbReference type="InterPro" id="IPR045141">
    <property type="entry name" value="NAA60-like"/>
</dbReference>
<evidence type="ECO:0000313" key="13">
    <source>
        <dbReference type="Proteomes" id="UP001162164"/>
    </source>
</evidence>
<evidence type="ECO:0000256" key="10">
    <source>
        <dbReference type="ARBA" id="ARBA00048848"/>
    </source>
</evidence>
<dbReference type="SUPFAM" id="SSF55729">
    <property type="entry name" value="Acyl-CoA N-acyltransferases (Nat)"/>
    <property type="match status" value="1"/>
</dbReference>
<name>A0ABQ9J7W7_9CUCU</name>
<evidence type="ECO:0000256" key="2">
    <source>
        <dbReference type="ARBA" id="ARBA00022679"/>
    </source>
</evidence>
<evidence type="ECO:0000256" key="8">
    <source>
        <dbReference type="ARBA" id="ARBA00026144"/>
    </source>
</evidence>
<sequence length="168" mass="19409">LDEVKALCQVWFPIEYPFYWYEEITSSTSRFYSLAAVYKKQIVGLIVVEIKSYVSLNDEDTGILAKTFSDADVAYILSLGVIKHCRRNGIASLLLDSLLKHLTSPERKMVKVIFLHVLTTNAAAIQFYEQKKFKLHSFLPYYYCVRGKCKDAFMYVLYINGGHLPWTI</sequence>
<evidence type="ECO:0000256" key="9">
    <source>
        <dbReference type="ARBA" id="ARBA00048017"/>
    </source>
</evidence>
<proteinExistence type="inferred from homology"/>
<dbReference type="PANTHER" id="PTHR14744">
    <property type="entry name" value="N-ALPHA-ACETYLTRANSFERASE 60"/>
    <property type="match status" value="1"/>
</dbReference>
<dbReference type="Gene3D" id="3.40.630.30">
    <property type="match status" value="1"/>
</dbReference>
<evidence type="ECO:0000256" key="7">
    <source>
        <dbReference type="ARBA" id="ARBA00026111"/>
    </source>
</evidence>
<keyword evidence="5" id="KW-0012">Acyltransferase</keyword>
<keyword evidence="13" id="KW-1185">Reference proteome</keyword>